<dbReference type="AlphaFoldDB" id="A0AAF0QIJ3"/>
<protein>
    <submittedName>
        <fullName evidence="1">Uncharacterized protein</fullName>
    </submittedName>
</protein>
<reference evidence="1" key="1">
    <citation type="submission" date="2023-08" db="EMBL/GenBank/DDBJ databases">
        <title>A de novo genome assembly of Solanum verrucosum Schlechtendal, a Mexican diploid species geographically isolated from the other diploid A-genome species in potato relatives.</title>
        <authorList>
            <person name="Hosaka K."/>
        </authorList>
    </citation>
    <scope>NUCLEOTIDE SEQUENCE</scope>
    <source>
        <tissue evidence="1">Young leaves</tissue>
    </source>
</reference>
<dbReference type="EMBL" id="CP133614">
    <property type="protein sequence ID" value="WMV21281.1"/>
    <property type="molecule type" value="Genomic_DNA"/>
</dbReference>
<gene>
    <name evidence="1" type="ORF">MTR67_014666</name>
</gene>
<sequence>MMKWLWRFASSEQAPPWKDVIHAKYEMDDHWITKMVTGIYGSRLWRAIRNHWSKLRGNCNIKLEIWSSQGWNLSFRRYLNDWEIHRLVEFYKVVGQFKGTTDAHDSLGWQDHIQDNFSVKRAYKKFNPCNSQRNGWPWKLI</sequence>
<keyword evidence="2" id="KW-1185">Reference proteome</keyword>
<organism evidence="1 2">
    <name type="scientific">Solanum verrucosum</name>
    <dbReference type="NCBI Taxonomy" id="315347"/>
    <lineage>
        <taxon>Eukaryota</taxon>
        <taxon>Viridiplantae</taxon>
        <taxon>Streptophyta</taxon>
        <taxon>Embryophyta</taxon>
        <taxon>Tracheophyta</taxon>
        <taxon>Spermatophyta</taxon>
        <taxon>Magnoliopsida</taxon>
        <taxon>eudicotyledons</taxon>
        <taxon>Gunneridae</taxon>
        <taxon>Pentapetalae</taxon>
        <taxon>asterids</taxon>
        <taxon>lamiids</taxon>
        <taxon>Solanales</taxon>
        <taxon>Solanaceae</taxon>
        <taxon>Solanoideae</taxon>
        <taxon>Solaneae</taxon>
        <taxon>Solanum</taxon>
    </lineage>
</organism>
<evidence type="ECO:0000313" key="2">
    <source>
        <dbReference type="Proteomes" id="UP001234989"/>
    </source>
</evidence>
<accession>A0AAF0QIJ3</accession>
<dbReference type="Proteomes" id="UP001234989">
    <property type="component" value="Chromosome 3"/>
</dbReference>
<evidence type="ECO:0000313" key="1">
    <source>
        <dbReference type="EMBL" id="WMV21281.1"/>
    </source>
</evidence>
<proteinExistence type="predicted"/>
<name>A0AAF0QIJ3_SOLVR</name>